<gene>
    <name evidence="4" type="ORF">UT11_C0009G0008</name>
</gene>
<sequence length="834" mass="94679">MDSFQTDYVANQNGSSSSLVVVIILILLIAIVIVLAWLYIRKKSLVDFIRSNNLVVLKVIMPREQKGAEDEKKDFRELLSVVEPFLASLSHIYQKPKIISFGQEIISLEILAKNREIFFYVAAPKNYAIMVEKQIHGQYPAAHIEISKDDYKLFPHDGQYAVDAASLDLRRSFIYPIRTYKELELDPLNAITNSLSKLGDDNAAAIQIILRPTGEWWQKKINNYMRQIQSGHDPVSGKNPMLRTVGRALSSVQGSEKEMDRLEQRDTRLTPMQEDQLKQMGEKSKEVGFETKVRIITVAPENTTAKMNLNNILSAFAQFNAPESNGFRIGMKKSVNQIVGDYILRRFGYGSNLLLNVTEIASIYHFPNRNIDTPGIRWMTARNMPPPSNLPKEGTIVGESIYRGEAKPIRLLPQDRRRHLYMIGKTGVGKTVLFENLILQDIQEGKGVCYIDPNGDAIEFILERIPTERAQDVILFNPADVERPIGLNLLDWKRPEDKDFLVQEAVAMFYKLFDPGGTGIVGPQFEHWMRNAALTLMSEPQGGTLIEIPRIFTDKEFENEMVAKVTDPVVKSFWTQQMAKTSDYHKSEMLNYFVSKFGRFMTNDMMRNIIGQKASAFDFRDIMDNKKILLVNLSKGLIGDINAQLLGMIIVTKLQVAAFSRQNIKEEERVPFYLYVDEFQNFTTDAFATILSEARKYALVLNITNQYIAQLPENIRDAVIGNAGTMISWRVGAGDAEFLTKEFDPLTVDDMVNIDKYNFYIKMLIDNTPTRPFNAKGIAPSVEKNPVLAEAIRKLSRLSYGRDRAIVDMEIKQRTKLDSIEMPGLNQGVASSEA</sequence>
<dbReference type="InterPro" id="IPR058441">
    <property type="entry name" value="DUF8128"/>
</dbReference>
<dbReference type="InterPro" id="IPR051162">
    <property type="entry name" value="T4SS_component"/>
</dbReference>
<dbReference type="CDD" id="cd01127">
    <property type="entry name" value="TrwB_TraG_TraD_VirD4"/>
    <property type="match status" value="1"/>
</dbReference>
<evidence type="ECO:0000313" key="4">
    <source>
        <dbReference type="EMBL" id="KKQ90305.1"/>
    </source>
</evidence>
<keyword evidence="1" id="KW-0472">Membrane</keyword>
<name>A0A0G0LQQ0_9BACT</name>
<dbReference type="SUPFAM" id="SSF52540">
    <property type="entry name" value="P-loop containing nucleoside triphosphate hydrolases"/>
    <property type="match status" value="1"/>
</dbReference>
<dbReference type="Proteomes" id="UP000033934">
    <property type="component" value="Unassembled WGS sequence"/>
</dbReference>
<reference evidence="4 5" key="1">
    <citation type="journal article" date="2015" name="Nature">
        <title>rRNA introns, odd ribosomes, and small enigmatic genomes across a large radiation of phyla.</title>
        <authorList>
            <person name="Brown C.T."/>
            <person name="Hug L.A."/>
            <person name="Thomas B.C."/>
            <person name="Sharon I."/>
            <person name="Castelle C.J."/>
            <person name="Singh A."/>
            <person name="Wilkins M.J."/>
            <person name="Williams K.H."/>
            <person name="Banfield J.F."/>
        </authorList>
    </citation>
    <scope>NUCLEOTIDE SEQUENCE [LARGE SCALE GENOMIC DNA]</scope>
</reference>
<dbReference type="Pfam" id="PF10412">
    <property type="entry name" value="TrwB_AAD_bind"/>
    <property type="match status" value="1"/>
</dbReference>
<dbReference type="PANTHER" id="PTHR30121:SF6">
    <property type="entry name" value="SLR6007 PROTEIN"/>
    <property type="match status" value="1"/>
</dbReference>
<dbReference type="Pfam" id="PF26449">
    <property type="entry name" value="DUF8128"/>
    <property type="match status" value="1"/>
</dbReference>
<comment type="caution">
    <text evidence="4">The sequence shown here is derived from an EMBL/GenBank/DDBJ whole genome shotgun (WGS) entry which is preliminary data.</text>
</comment>
<dbReference type="AlphaFoldDB" id="A0A0G0LQQ0"/>
<dbReference type="EMBL" id="LBVO01000009">
    <property type="protein sequence ID" value="KKQ90305.1"/>
    <property type="molecule type" value="Genomic_DNA"/>
</dbReference>
<feature type="transmembrane region" description="Helical" evidence="1">
    <location>
        <begin position="20"/>
        <end position="40"/>
    </location>
</feature>
<dbReference type="PATRIC" id="fig|1618334.3.peg.187"/>
<feature type="domain" description="Type IV secretion system coupling protein TraD DNA-binding" evidence="2">
    <location>
        <begin position="413"/>
        <end position="712"/>
    </location>
</feature>
<dbReference type="Gene3D" id="3.40.50.300">
    <property type="entry name" value="P-loop containing nucleotide triphosphate hydrolases"/>
    <property type="match status" value="2"/>
</dbReference>
<accession>A0A0G0LQQ0</accession>
<proteinExistence type="predicted"/>
<keyword evidence="1" id="KW-0812">Transmembrane</keyword>
<protein>
    <submittedName>
        <fullName evidence="4">Uncharacterized protein</fullName>
    </submittedName>
</protein>
<organism evidence="4 5">
    <name type="scientific">Berkelbacteria bacterium GW2011_GWA2_38_9</name>
    <dbReference type="NCBI Taxonomy" id="1618334"/>
    <lineage>
        <taxon>Bacteria</taxon>
        <taxon>Candidatus Berkelbacteria</taxon>
    </lineage>
</organism>
<keyword evidence="1" id="KW-1133">Transmembrane helix</keyword>
<evidence type="ECO:0000259" key="2">
    <source>
        <dbReference type="Pfam" id="PF10412"/>
    </source>
</evidence>
<dbReference type="InterPro" id="IPR019476">
    <property type="entry name" value="T4SS_TraD_DNA-bd"/>
</dbReference>
<evidence type="ECO:0000313" key="5">
    <source>
        <dbReference type="Proteomes" id="UP000033934"/>
    </source>
</evidence>
<dbReference type="InterPro" id="IPR027417">
    <property type="entry name" value="P-loop_NTPase"/>
</dbReference>
<evidence type="ECO:0000256" key="1">
    <source>
        <dbReference type="SAM" id="Phobius"/>
    </source>
</evidence>
<feature type="domain" description="DUF8128" evidence="3">
    <location>
        <begin position="85"/>
        <end position="378"/>
    </location>
</feature>
<evidence type="ECO:0000259" key="3">
    <source>
        <dbReference type="Pfam" id="PF26449"/>
    </source>
</evidence>
<dbReference type="PANTHER" id="PTHR30121">
    <property type="entry name" value="UNCHARACTERIZED PROTEIN YJGR-RELATED"/>
    <property type="match status" value="1"/>
</dbReference>